<proteinExistence type="predicted"/>
<evidence type="ECO:0000256" key="1">
    <source>
        <dbReference type="SAM" id="MobiDB-lite"/>
    </source>
</evidence>
<name>A0A2C5YMB2_9HYPO</name>
<feature type="region of interest" description="Disordered" evidence="1">
    <location>
        <begin position="80"/>
        <end position="99"/>
    </location>
</feature>
<dbReference type="AlphaFoldDB" id="A0A2C5YMB2"/>
<evidence type="ECO:0000313" key="2">
    <source>
        <dbReference type="EMBL" id="PHH79228.1"/>
    </source>
</evidence>
<protein>
    <submittedName>
        <fullName evidence="2">Uncharacterized protein</fullName>
    </submittedName>
</protein>
<dbReference type="Proteomes" id="UP000224854">
    <property type="component" value="Unassembled WGS sequence"/>
</dbReference>
<evidence type="ECO:0000313" key="3">
    <source>
        <dbReference type="Proteomes" id="UP000224854"/>
    </source>
</evidence>
<reference evidence="2 3" key="1">
    <citation type="submission" date="2017-06" db="EMBL/GenBank/DDBJ databases">
        <title>Ant-infecting Ophiocordyceps genomes reveal a high diversity of potential behavioral manipulation genes and a possible major role for enterotoxins.</title>
        <authorList>
            <person name="De Bekker C."/>
            <person name="Evans H.C."/>
            <person name="Brachmann A."/>
            <person name="Hughes D.P."/>
        </authorList>
    </citation>
    <scope>NUCLEOTIDE SEQUENCE [LARGE SCALE GENOMIC DNA]</scope>
    <source>
        <strain evidence="2 3">1348a</strain>
    </source>
</reference>
<comment type="caution">
    <text evidence="2">The sequence shown here is derived from an EMBL/GenBank/DDBJ whole genome shotgun (WGS) entry which is preliminary data.</text>
</comment>
<sequence>MKFPAKSGTTAWGSTAGGQHNQALREKKAFKWSWWKHTPAAPSINDPSRLVRRYEVAQDEDTQPEQKEVFGIVARKRMAAQISESPGKHSPPPAARIPNVPTIDITETTDDADEELLAITQRFKGPGQFVGFIGRCGKSARPAFSARSAESSPIVLLASKRIVEEVIGLVVDALLVAS</sequence>
<feature type="compositionally biased region" description="Low complexity" evidence="1">
    <location>
        <begin position="7"/>
        <end position="18"/>
    </location>
</feature>
<gene>
    <name evidence="2" type="ORF">CDD82_2526</name>
</gene>
<dbReference type="EMBL" id="NJEU01000193">
    <property type="protein sequence ID" value="PHH79228.1"/>
    <property type="molecule type" value="Genomic_DNA"/>
</dbReference>
<accession>A0A2C5YMB2</accession>
<keyword evidence="3" id="KW-1185">Reference proteome</keyword>
<feature type="region of interest" description="Disordered" evidence="1">
    <location>
        <begin position="1"/>
        <end position="23"/>
    </location>
</feature>
<organism evidence="2 3">
    <name type="scientific">Ophiocordyceps australis</name>
    <dbReference type="NCBI Taxonomy" id="1399860"/>
    <lineage>
        <taxon>Eukaryota</taxon>
        <taxon>Fungi</taxon>
        <taxon>Dikarya</taxon>
        <taxon>Ascomycota</taxon>
        <taxon>Pezizomycotina</taxon>
        <taxon>Sordariomycetes</taxon>
        <taxon>Hypocreomycetidae</taxon>
        <taxon>Hypocreales</taxon>
        <taxon>Ophiocordycipitaceae</taxon>
        <taxon>Ophiocordyceps</taxon>
    </lineage>
</organism>